<proteinExistence type="predicted"/>
<reference evidence="1" key="1">
    <citation type="submission" date="2020-08" db="EMBL/GenBank/DDBJ databases">
        <title>Genome public.</title>
        <authorList>
            <person name="Liu C."/>
            <person name="Sun Q."/>
        </authorList>
    </citation>
    <scope>NUCLEOTIDE SEQUENCE</scope>
    <source>
        <strain evidence="1">H8</strain>
    </source>
</reference>
<evidence type="ECO:0000313" key="2">
    <source>
        <dbReference type="Proteomes" id="UP000611762"/>
    </source>
</evidence>
<dbReference type="RefSeq" id="WP_249313892.1">
    <property type="nucleotide sequence ID" value="NZ_JACRSU010000013.1"/>
</dbReference>
<dbReference type="AlphaFoldDB" id="A0A926DMV2"/>
<keyword evidence="2" id="KW-1185">Reference proteome</keyword>
<organism evidence="1 2">
    <name type="scientific">Congzhengia minquanensis</name>
    <dbReference type="NCBI Taxonomy" id="2763657"/>
    <lineage>
        <taxon>Bacteria</taxon>
        <taxon>Bacillati</taxon>
        <taxon>Bacillota</taxon>
        <taxon>Clostridia</taxon>
        <taxon>Eubacteriales</taxon>
        <taxon>Oscillospiraceae</taxon>
        <taxon>Congzhengia</taxon>
    </lineage>
</organism>
<dbReference type="EMBL" id="JACRSU010000013">
    <property type="protein sequence ID" value="MBC8541915.1"/>
    <property type="molecule type" value="Genomic_DNA"/>
</dbReference>
<accession>A0A926DMV2</accession>
<evidence type="ECO:0000313" key="1">
    <source>
        <dbReference type="EMBL" id="MBC8541915.1"/>
    </source>
</evidence>
<gene>
    <name evidence="1" type="ORF">H8698_13160</name>
</gene>
<name>A0A926DMV2_9FIRM</name>
<protein>
    <submittedName>
        <fullName evidence="1">Uncharacterized protein</fullName>
    </submittedName>
</protein>
<comment type="caution">
    <text evidence="1">The sequence shown here is derived from an EMBL/GenBank/DDBJ whole genome shotgun (WGS) entry which is preliminary data.</text>
</comment>
<dbReference type="Proteomes" id="UP000611762">
    <property type="component" value="Unassembled WGS sequence"/>
</dbReference>
<sequence length="231" mass="25685">MSIAEKLAKIAENEQAVFEAGKKSEYDTFWDVYQENGNMTYYAYAFAGVGWTQSVFKPKYNIEPVTPTSMFSSSRIVDIRPQTIGVDVDFSKCTSFYYLCSNSTIKYIGVVDCSSAQSASLSYIFSSAKELVSVEKVIMPEMDSAGFADKSFENAKKLEHIRIEGVIRRSTNLSWSVVLKKESITSIVQALSDTAEGQTITFSQAAKNNAFTDSEWAELIGTKPNWTFSLA</sequence>